<evidence type="ECO:0000256" key="10">
    <source>
        <dbReference type="ARBA" id="ARBA00023180"/>
    </source>
</evidence>
<dbReference type="Gene3D" id="3.80.10.10">
    <property type="entry name" value="Ribonuclease Inhibitor"/>
    <property type="match status" value="1"/>
</dbReference>
<comment type="caution">
    <text evidence="14">The sequence shown here is derived from an EMBL/GenBank/DDBJ whole genome shotgun (WGS) entry which is preliminary data.</text>
</comment>
<keyword evidence="4 12" id="KW-0812">Transmembrane</keyword>
<comment type="subcellular location">
    <subcellularLocation>
        <location evidence="2">Cytoplasm</location>
        <location evidence="2">Cytoskeleton</location>
        <location evidence="2">Cilium axoneme</location>
    </subcellularLocation>
    <subcellularLocation>
        <location evidence="1">Membrane</location>
        <topology evidence="1">Single-pass membrane protein</topology>
    </subcellularLocation>
</comment>
<dbReference type="AlphaFoldDB" id="A0AAE0BMT4"/>
<evidence type="ECO:0000313" key="15">
    <source>
        <dbReference type="Proteomes" id="UP001190700"/>
    </source>
</evidence>
<evidence type="ECO:0000256" key="2">
    <source>
        <dbReference type="ARBA" id="ARBA00004430"/>
    </source>
</evidence>
<sequence length="261" mass="27951">MARNALPFTLLICLEFLSLSLNIRVDTTKEYQLCNSNPRGCTKLIVGRANLTGSIPTELGRFTALEELSIDEASLTGPIPTELGHLTSLRSISFKDQSLTGTVPTELVLLTSVENLDVSRNSGLCGPLPRQLVESQKFKFEGTGLGESCSLVYTTSPLTSPSALSPPPPPSCPPASPAPRAPPPSGPPPAPPKLHKKWSTTEICLLAGGFGIFLVFGVAYVCNHVRNRVLRKSSSHRSYLAVMQGDGATPLLQERRTDSDS</sequence>
<dbReference type="GO" id="GO:0005930">
    <property type="term" value="C:axoneme"/>
    <property type="evidence" value="ECO:0007669"/>
    <property type="project" value="UniProtKB-SubCell"/>
</dbReference>
<keyword evidence="7 12" id="KW-1133">Transmembrane helix</keyword>
<feature type="signal peptide" evidence="13">
    <location>
        <begin position="1"/>
        <end position="20"/>
    </location>
</feature>
<keyword evidence="8 12" id="KW-0472">Membrane</keyword>
<dbReference type="SUPFAM" id="SSF52058">
    <property type="entry name" value="L domain-like"/>
    <property type="match status" value="1"/>
</dbReference>
<name>A0AAE0BMT4_9CHLO</name>
<evidence type="ECO:0000256" key="13">
    <source>
        <dbReference type="SAM" id="SignalP"/>
    </source>
</evidence>
<keyword evidence="9" id="KW-0675">Receptor</keyword>
<feature type="compositionally biased region" description="Pro residues" evidence="11">
    <location>
        <begin position="164"/>
        <end position="192"/>
    </location>
</feature>
<feature type="chain" id="PRO_5042111608" evidence="13">
    <location>
        <begin position="21"/>
        <end position="261"/>
    </location>
</feature>
<evidence type="ECO:0000256" key="11">
    <source>
        <dbReference type="SAM" id="MobiDB-lite"/>
    </source>
</evidence>
<dbReference type="InterPro" id="IPR032675">
    <property type="entry name" value="LRR_dom_sf"/>
</dbReference>
<evidence type="ECO:0000256" key="7">
    <source>
        <dbReference type="ARBA" id="ARBA00022989"/>
    </source>
</evidence>
<keyword evidence="5 13" id="KW-0732">Signal</keyword>
<evidence type="ECO:0000256" key="8">
    <source>
        <dbReference type="ARBA" id="ARBA00023136"/>
    </source>
</evidence>
<dbReference type="EMBL" id="LGRX02034195">
    <property type="protein sequence ID" value="KAK3238497.1"/>
    <property type="molecule type" value="Genomic_DNA"/>
</dbReference>
<evidence type="ECO:0000256" key="5">
    <source>
        <dbReference type="ARBA" id="ARBA00022729"/>
    </source>
</evidence>
<proteinExistence type="predicted"/>
<accession>A0AAE0BMT4</accession>
<evidence type="ECO:0000256" key="6">
    <source>
        <dbReference type="ARBA" id="ARBA00022737"/>
    </source>
</evidence>
<keyword evidence="6" id="KW-0677">Repeat</keyword>
<reference evidence="14 15" key="1">
    <citation type="journal article" date="2015" name="Genome Biol. Evol.">
        <title>Comparative Genomics of a Bacterivorous Green Alga Reveals Evolutionary Causalities and Consequences of Phago-Mixotrophic Mode of Nutrition.</title>
        <authorList>
            <person name="Burns J.A."/>
            <person name="Paasch A."/>
            <person name="Narechania A."/>
            <person name="Kim E."/>
        </authorList>
    </citation>
    <scope>NUCLEOTIDE SEQUENCE [LARGE SCALE GENOMIC DNA]</scope>
    <source>
        <strain evidence="14 15">PLY_AMNH</strain>
    </source>
</reference>
<dbReference type="PANTHER" id="PTHR47986:SF34">
    <property type="entry name" value="RECEPTOR-LIKE KINASE TMK2"/>
    <property type="match status" value="1"/>
</dbReference>
<dbReference type="InterPro" id="IPR052422">
    <property type="entry name" value="Auxin_Ser/Thr_Kinase"/>
</dbReference>
<evidence type="ECO:0000313" key="14">
    <source>
        <dbReference type="EMBL" id="KAK3238497.1"/>
    </source>
</evidence>
<evidence type="ECO:0000256" key="3">
    <source>
        <dbReference type="ARBA" id="ARBA00022614"/>
    </source>
</evidence>
<feature type="transmembrane region" description="Helical" evidence="12">
    <location>
        <begin position="205"/>
        <end position="222"/>
    </location>
</feature>
<evidence type="ECO:0000256" key="12">
    <source>
        <dbReference type="SAM" id="Phobius"/>
    </source>
</evidence>
<evidence type="ECO:0000256" key="4">
    <source>
        <dbReference type="ARBA" id="ARBA00022692"/>
    </source>
</evidence>
<dbReference type="Proteomes" id="UP001190700">
    <property type="component" value="Unassembled WGS sequence"/>
</dbReference>
<gene>
    <name evidence="14" type="ORF">CYMTET_51497</name>
</gene>
<dbReference type="GO" id="GO:0016020">
    <property type="term" value="C:membrane"/>
    <property type="evidence" value="ECO:0007669"/>
    <property type="project" value="UniProtKB-SubCell"/>
</dbReference>
<evidence type="ECO:0000256" key="9">
    <source>
        <dbReference type="ARBA" id="ARBA00023170"/>
    </source>
</evidence>
<evidence type="ECO:0000256" key="1">
    <source>
        <dbReference type="ARBA" id="ARBA00004167"/>
    </source>
</evidence>
<organism evidence="14 15">
    <name type="scientific">Cymbomonas tetramitiformis</name>
    <dbReference type="NCBI Taxonomy" id="36881"/>
    <lineage>
        <taxon>Eukaryota</taxon>
        <taxon>Viridiplantae</taxon>
        <taxon>Chlorophyta</taxon>
        <taxon>Pyramimonadophyceae</taxon>
        <taxon>Pyramimonadales</taxon>
        <taxon>Pyramimonadaceae</taxon>
        <taxon>Cymbomonas</taxon>
    </lineage>
</organism>
<protein>
    <submittedName>
        <fullName evidence="14">Uncharacterized protein</fullName>
    </submittedName>
</protein>
<keyword evidence="10" id="KW-0325">Glycoprotein</keyword>
<keyword evidence="15" id="KW-1185">Reference proteome</keyword>
<dbReference type="PANTHER" id="PTHR47986">
    <property type="entry name" value="OSJNBA0070M12.3 PROTEIN"/>
    <property type="match status" value="1"/>
</dbReference>
<feature type="region of interest" description="Disordered" evidence="11">
    <location>
        <begin position="158"/>
        <end position="194"/>
    </location>
</feature>
<keyword evidence="3" id="KW-0433">Leucine-rich repeat</keyword>